<feature type="domain" description="BHLH" evidence="7">
    <location>
        <begin position="151"/>
        <end position="201"/>
    </location>
</feature>
<evidence type="ECO:0000256" key="5">
    <source>
        <dbReference type="ARBA" id="ARBA00023242"/>
    </source>
</evidence>
<proteinExistence type="inferred from homology"/>
<dbReference type="PANTHER" id="PTHR12565:SF184">
    <property type="entry name" value="BHLH TRANSCRIPTION FACTOR"/>
    <property type="match status" value="1"/>
</dbReference>
<comment type="caution">
    <text evidence="8">The sequence shown here is derived from an EMBL/GenBank/DDBJ whole genome shotgun (WGS) entry which is preliminary data.</text>
</comment>
<keyword evidence="3" id="KW-0805">Transcription regulation</keyword>
<comment type="subcellular location">
    <subcellularLocation>
        <location evidence="1">Nucleus</location>
    </subcellularLocation>
</comment>
<dbReference type="InterPro" id="IPR036638">
    <property type="entry name" value="HLH_DNA-bd_sf"/>
</dbReference>
<keyword evidence="5" id="KW-0539">Nucleus</keyword>
<evidence type="ECO:0000256" key="2">
    <source>
        <dbReference type="ARBA" id="ARBA00005510"/>
    </source>
</evidence>
<dbReference type="GO" id="GO:0046983">
    <property type="term" value="F:protein dimerization activity"/>
    <property type="evidence" value="ECO:0007669"/>
    <property type="project" value="InterPro"/>
</dbReference>
<name>A0AAV7HH72_DENCH</name>
<gene>
    <name evidence="8" type="ORF">IEQ34_003270</name>
</gene>
<keyword evidence="9" id="KW-1185">Reference proteome</keyword>
<dbReference type="InterPro" id="IPR011598">
    <property type="entry name" value="bHLH_dom"/>
</dbReference>
<comment type="similarity">
    <text evidence="2">Belongs to the bHLH protein family.</text>
</comment>
<dbReference type="PANTHER" id="PTHR12565">
    <property type="entry name" value="STEROL REGULATORY ELEMENT-BINDING PROTEIN"/>
    <property type="match status" value="1"/>
</dbReference>
<evidence type="ECO:0000259" key="7">
    <source>
        <dbReference type="PROSITE" id="PS50888"/>
    </source>
</evidence>
<sequence>MQEILQCLNPCSSASNLSVLERQRARLQRQQSFESMNEINNLSFDNLISLPISPQNIQTDHQYFCSDSSLKNKKGGSLRKRKAGKTPTVNSGEEEEKEKKMKPDDSPEKFKESGAEAETAAPPLKRDFIHVRARRGQATDSHSLAERVSIFSFCGRNSTVTVRRERISERMKYLQGLVPGCNKITGKAGMLDEIINYVQSLQRQVEFLSMKLATVNPWIDFNIDSFLPKEVNLACNSSIPTVSVSTELVEPNYIQMNPMHQMATSCGLNIDVNFSDLAIRQSLSSPLTVHDTFLDPSFNVHSSSWDANSQNICDLEFHQLPLQAGYSPYNLKMEM</sequence>
<feature type="region of interest" description="Disordered" evidence="6">
    <location>
        <begin position="72"/>
        <end position="127"/>
    </location>
</feature>
<evidence type="ECO:0000256" key="4">
    <source>
        <dbReference type="ARBA" id="ARBA00023163"/>
    </source>
</evidence>
<reference evidence="8 9" key="1">
    <citation type="journal article" date="2021" name="Hortic Res">
        <title>Chromosome-scale assembly of the Dendrobium chrysotoxum genome enhances the understanding of orchid evolution.</title>
        <authorList>
            <person name="Zhang Y."/>
            <person name="Zhang G.Q."/>
            <person name="Zhang D."/>
            <person name="Liu X.D."/>
            <person name="Xu X.Y."/>
            <person name="Sun W.H."/>
            <person name="Yu X."/>
            <person name="Zhu X."/>
            <person name="Wang Z.W."/>
            <person name="Zhao X."/>
            <person name="Zhong W.Y."/>
            <person name="Chen H."/>
            <person name="Yin W.L."/>
            <person name="Huang T."/>
            <person name="Niu S.C."/>
            <person name="Liu Z.J."/>
        </authorList>
    </citation>
    <scope>NUCLEOTIDE SEQUENCE [LARGE SCALE GENOMIC DNA]</scope>
    <source>
        <strain evidence="8">Lindl</strain>
    </source>
</reference>
<dbReference type="GO" id="GO:0005634">
    <property type="term" value="C:nucleus"/>
    <property type="evidence" value="ECO:0007669"/>
    <property type="project" value="UniProtKB-SubCell"/>
</dbReference>
<keyword evidence="4" id="KW-0804">Transcription</keyword>
<feature type="compositionally biased region" description="Basic and acidic residues" evidence="6">
    <location>
        <begin position="97"/>
        <end position="114"/>
    </location>
</feature>
<feature type="compositionally biased region" description="Basic residues" evidence="6">
    <location>
        <begin position="72"/>
        <end position="84"/>
    </location>
</feature>
<protein>
    <recommendedName>
        <fullName evidence="7">BHLH domain-containing protein</fullName>
    </recommendedName>
</protein>
<dbReference type="InterPro" id="IPR024097">
    <property type="entry name" value="bHLH_ZIP_TF"/>
</dbReference>
<evidence type="ECO:0000313" key="8">
    <source>
        <dbReference type="EMBL" id="KAH0468237.1"/>
    </source>
</evidence>
<organism evidence="8 9">
    <name type="scientific">Dendrobium chrysotoxum</name>
    <name type="common">Orchid</name>
    <dbReference type="NCBI Taxonomy" id="161865"/>
    <lineage>
        <taxon>Eukaryota</taxon>
        <taxon>Viridiplantae</taxon>
        <taxon>Streptophyta</taxon>
        <taxon>Embryophyta</taxon>
        <taxon>Tracheophyta</taxon>
        <taxon>Spermatophyta</taxon>
        <taxon>Magnoliopsida</taxon>
        <taxon>Liliopsida</taxon>
        <taxon>Asparagales</taxon>
        <taxon>Orchidaceae</taxon>
        <taxon>Epidendroideae</taxon>
        <taxon>Malaxideae</taxon>
        <taxon>Dendrobiinae</taxon>
        <taxon>Dendrobium</taxon>
    </lineage>
</organism>
<evidence type="ECO:0000256" key="3">
    <source>
        <dbReference type="ARBA" id="ARBA00023015"/>
    </source>
</evidence>
<evidence type="ECO:0000256" key="1">
    <source>
        <dbReference type="ARBA" id="ARBA00004123"/>
    </source>
</evidence>
<dbReference type="PROSITE" id="PS50888">
    <property type="entry name" value="BHLH"/>
    <property type="match status" value="1"/>
</dbReference>
<dbReference type="AlphaFoldDB" id="A0AAV7HH72"/>
<dbReference type="CDD" id="cd18919">
    <property type="entry name" value="bHLH_AtBPE_like"/>
    <property type="match status" value="1"/>
</dbReference>
<dbReference type="SUPFAM" id="SSF47459">
    <property type="entry name" value="HLH, helix-loop-helix DNA-binding domain"/>
    <property type="match status" value="1"/>
</dbReference>
<dbReference type="Proteomes" id="UP000775213">
    <property type="component" value="Unassembled WGS sequence"/>
</dbReference>
<evidence type="ECO:0000256" key="6">
    <source>
        <dbReference type="SAM" id="MobiDB-lite"/>
    </source>
</evidence>
<dbReference type="GO" id="GO:0003700">
    <property type="term" value="F:DNA-binding transcription factor activity"/>
    <property type="evidence" value="ECO:0007669"/>
    <property type="project" value="TreeGrafter"/>
</dbReference>
<evidence type="ECO:0000313" key="9">
    <source>
        <dbReference type="Proteomes" id="UP000775213"/>
    </source>
</evidence>
<dbReference type="Gene3D" id="4.10.280.10">
    <property type="entry name" value="Helix-loop-helix DNA-binding domain"/>
    <property type="match status" value="1"/>
</dbReference>
<accession>A0AAV7HH72</accession>
<dbReference type="EMBL" id="JAGFBR010000004">
    <property type="protein sequence ID" value="KAH0468237.1"/>
    <property type="molecule type" value="Genomic_DNA"/>
</dbReference>